<name>A0A5N1J5L6_9BACT</name>
<comment type="caution">
    <text evidence="1">The sequence shown here is derived from an EMBL/GenBank/DDBJ whole genome shotgun (WGS) entry which is preliminary data.</text>
</comment>
<dbReference type="Proteomes" id="UP000326344">
    <property type="component" value="Unassembled WGS sequence"/>
</dbReference>
<reference evidence="1 2" key="1">
    <citation type="submission" date="2019-09" db="EMBL/GenBank/DDBJ databases">
        <title>Genome Sequence of Larkinella sp MA1.</title>
        <authorList>
            <person name="Srinivasan S."/>
        </authorList>
    </citation>
    <scope>NUCLEOTIDE SEQUENCE [LARGE SCALE GENOMIC DNA]</scope>
    <source>
        <strain evidence="1 2">MA1</strain>
    </source>
</reference>
<dbReference type="EMBL" id="VTWS01000017">
    <property type="protein sequence ID" value="KAA9340369.1"/>
    <property type="molecule type" value="Genomic_DNA"/>
</dbReference>
<keyword evidence="2" id="KW-1185">Reference proteome</keyword>
<accession>A0A5N1J5L6</accession>
<proteinExistence type="predicted"/>
<organism evidence="1 2">
    <name type="scientific">Larkinella humicola</name>
    <dbReference type="NCBI Taxonomy" id="2607654"/>
    <lineage>
        <taxon>Bacteria</taxon>
        <taxon>Pseudomonadati</taxon>
        <taxon>Bacteroidota</taxon>
        <taxon>Cytophagia</taxon>
        <taxon>Cytophagales</taxon>
        <taxon>Spirosomataceae</taxon>
        <taxon>Larkinella</taxon>
    </lineage>
</organism>
<evidence type="ECO:0000313" key="2">
    <source>
        <dbReference type="Proteomes" id="UP000326344"/>
    </source>
</evidence>
<dbReference type="AlphaFoldDB" id="A0A5N1J5L6"/>
<evidence type="ECO:0000313" key="1">
    <source>
        <dbReference type="EMBL" id="KAA9340369.1"/>
    </source>
</evidence>
<dbReference type="RefSeq" id="WP_150881722.1">
    <property type="nucleotide sequence ID" value="NZ_VTWS01000017.1"/>
</dbReference>
<sequence length="122" mass="14197">MILLDNYESNGHSNMKLNALRILDHAPLQVLKESLAFIYAKDITRRGTDYAVSHFNQLKSDTLHYYLNGFELDYVGHQLISAHQPGPGLETLRLLTQMRPDNWFIYYRYGKALLESGKRRLL</sequence>
<protein>
    <submittedName>
        <fullName evidence="1">Uncharacterized protein</fullName>
    </submittedName>
</protein>
<gene>
    <name evidence="1" type="ORF">F0P93_31200</name>
</gene>